<protein>
    <submittedName>
        <fullName evidence="2">Uncharacterized protein</fullName>
    </submittedName>
</protein>
<gene>
    <name evidence="2" type="ORF">LA76x_4115</name>
</gene>
<feature type="region of interest" description="Disordered" evidence="1">
    <location>
        <begin position="1"/>
        <end position="43"/>
    </location>
</feature>
<dbReference type="AlphaFoldDB" id="A0A0S2FFB7"/>
<dbReference type="KEGG" id="lab:LA76x_4115"/>
<reference evidence="2 3" key="1">
    <citation type="journal article" date="2015" name="BMC Genomics">
        <title>Comparative genomics and metabolic profiling of the genus Lysobacter.</title>
        <authorList>
            <person name="de Bruijn I."/>
            <person name="Cheng X."/>
            <person name="de Jager V."/>
            <person name="Exposito R.G."/>
            <person name="Watrous J."/>
            <person name="Patel N."/>
            <person name="Postma J."/>
            <person name="Dorrestein P.C."/>
            <person name="Kobayashi D."/>
            <person name="Raaijmakers J.M."/>
        </authorList>
    </citation>
    <scope>NUCLEOTIDE SEQUENCE [LARGE SCALE GENOMIC DNA]</scope>
    <source>
        <strain evidence="2 3">76</strain>
    </source>
</reference>
<sequence>MARPCPRGRGTRELAGEVSRGPRRAHPASARVAAPQRNEHDGGAIVLRHRPSSPEDSWAGTARCATRGCRQVFGLGTRRLASPTGYRFPDARRVQCLVAFVSHTAAGQRRLWTSRWLRPYRLPY</sequence>
<evidence type="ECO:0000313" key="2">
    <source>
        <dbReference type="EMBL" id="ALN82231.1"/>
    </source>
</evidence>
<dbReference type="PATRIC" id="fig|84531.8.peg.4122"/>
<dbReference type="EMBL" id="CP011129">
    <property type="protein sequence ID" value="ALN82231.1"/>
    <property type="molecule type" value="Genomic_DNA"/>
</dbReference>
<proteinExistence type="predicted"/>
<evidence type="ECO:0000256" key="1">
    <source>
        <dbReference type="SAM" id="MobiDB-lite"/>
    </source>
</evidence>
<organism evidence="2 3">
    <name type="scientific">Lysobacter antibioticus</name>
    <dbReference type="NCBI Taxonomy" id="84531"/>
    <lineage>
        <taxon>Bacteria</taxon>
        <taxon>Pseudomonadati</taxon>
        <taxon>Pseudomonadota</taxon>
        <taxon>Gammaproteobacteria</taxon>
        <taxon>Lysobacterales</taxon>
        <taxon>Lysobacteraceae</taxon>
        <taxon>Lysobacter</taxon>
    </lineage>
</organism>
<evidence type="ECO:0000313" key="3">
    <source>
        <dbReference type="Proteomes" id="UP000060787"/>
    </source>
</evidence>
<keyword evidence="3" id="KW-1185">Reference proteome</keyword>
<dbReference type="Proteomes" id="UP000060787">
    <property type="component" value="Chromosome"/>
</dbReference>
<name>A0A0S2FFB7_LYSAN</name>
<dbReference type="STRING" id="84531.LA76x_4115"/>
<accession>A0A0S2FFB7</accession>